<feature type="repeat" description="WD" evidence="3">
    <location>
        <begin position="320"/>
        <end position="361"/>
    </location>
</feature>
<organism evidence="5 6">
    <name type="scientific">Kipferlia bialata</name>
    <dbReference type="NCBI Taxonomy" id="797122"/>
    <lineage>
        <taxon>Eukaryota</taxon>
        <taxon>Metamonada</taxon>
        <taxon>Carpediemonas-like organisms</taxon>
        <taxon>Kipferlia</taxon>
    </lineage>
</organism>
<dbReference type="InterPro" id="IPR036322">
    <property type="entry name" value="WD40_repeat_dom_sf"/>
</dbReference>
<dbReference type="SMART" id="SM00320">
    <property type="entry name" value="WD40"/>
    <property type="match status" value="5"/>
</dbReference>
<dbReference type="InterPro" id="IPR015943">
    <property type="entry name" value="WD40/YVTN_repeat-like_dom_sf"/>
</dbReference>
<comment type="caution">
    <text evidence="5">The sequence shown here is derived from an EMBL/GenBank/DDBJ whole genome shotgun (WGS) entry which is preliminary data.</text>
</comment>
<dbReference type="PANTHER" id="PTHR44324:SF4">
    <property type="entry name" value="WD40 REPEAT DOMAIN 95"/>
    <property type="match status" value="1"/>
</dbReference>
<dbReference type="OrthoDB" id="1679703at2759"/>
<evidence type="ECO:0000256" key="4">
    <source>
        <dbReference type="SAM" id="MobiDB-lite"/>
    </source>
</evidence>
<dbReference type="AlphaFoldDB" id="A0A9K3CXY0"/>
<dbReference type="SUPFAM" id="SSF50978">
    <property type="entry name" value="WD40 repeat-like"/>
    <property type="match status" value="1"/>
</dbReference>
<dbReference type="PROSITE" id="PS00678">
    <property type="entry name" value="WD_REPEATS_1"/>
    <property type="match status" value="1"/>
</dbReference>
<keyword evidence="1 3" id="KW-0853">WD repeat</keyword>
<dbReference type="InterPro" id="IPR001680">
    <property type="entry name" value="WD40_rpt"/>
</dbReference>
<dbReference type="PANTHER" id="PTHR44324">
    <property type="entry name" value="WD40 REPEAT DOMAIN 95"/>
    <property type="match status" value="1"/>
</dbReference>
<accession>A0A9K3CXY0</accession>
<keyword evidence="6" id="KW-1185">Reference proteome</keyword>
<dbReference type="EMBL" id="BDIP01001406">
    <property type="protein sequence ID" value="GIQ84336.1"/>
    <property type="molecule type" value="Genomic_DNA"/>
</dbReference>
<feature type="compositionally biased region" description="Basic and acidic residues" evidence="4">
    <location>
        <begin position="641"/>
        <end position="657"/>
    </location>
</feature>
<dbReference type="PROSITE" id="PS50082">
    <property type="entry name" value="WD_REPEATS_2"/>
    <property type="match status" value="2"/>
</dbReference>
<dbReference type="PROSITE" id="PS50294">
    <property type="entry name" value="WD_REPEATS_REGION"/>
    <property type="match status" value="2"/>
</dbReference>
<feature type="repeat" description="WD" evidence="3">
    <location>
        <begin position="362"/>
        <end position="394"/>
    </location>
</feature>
<evidence type="ECO:0000256" key="1">
    <source>
        <dbReference type="ARBA" id="ARBA00022574"/>
    </source>
</evidence>
<evidence type="ECO:0000313" key="6">
    <source>
        <dbReference type="Proteomes" id="UP000265618"/>
    </source>
</evidence>
<gene>
    <name evidence="5" type="ORF">KIPB_005809</name>
</gene>
<dbReference type="Proteomes" id="UP000265618">
    <property type="component" value="Unassembled WGS sequence"/>
</dbReference>
<dbReference type="InterPro" id="IPR051242">
    <property type="entry name" value="WD-EF-hand_domain"/>
</dbReference>
<evidence type="ECO:0000256" key="2">
    <source>
        <dbReference type="ARBA" id="ARBA00022737"/>
    </source>
</evidence>
<feature type="region of interest" description="Disordered" evidence="4">
    <location>
        <begin position="636"/>
        <end position="657"/>
    </location>
</feature>
<feature type="non-terminal residue" evidence="5">
    <location>
        <position position="1"/>
    </location>
</feature>
<dbReference type="PRINTS" id="PR00320">
    <property type="entry name" value="GPROTEINBRPT"/>
</dbReference>
<proteinExistence type="predicted"/>
<dbReference type="InterPro" id="IPR020472">
    <property type="entry name" value="WD40_PAC1"/>
</dbReference>
<dbReference type="Gene3D" id="2.130.10.10">
    <property type="entry name" value="YVTN repeat-like/Quinoprotein amine dehydrogenase"/>
    <property type="match status" value="3"/>
</dbReference>
<keyword evidence="2" id="KW-0677">Repeat</keyword>
<protein>
    <submittedName>
        <fullName evidence="5">Uncharacterized protein</fullName>
    </submittedName>
</protein>
<dbReference type="InterPro" id="IPR019775">
    <property type="entry name" value="WD40_repeat_CS"/>
</dbReference>
<dbReference type="Pfam" id="PF00400">
    <property type="entry name" value="WD40"/>
    <property type="match status" value="2"/>
</dbReference>
<evidence type="ECO:0000313" key="5">
    <source>
        <dbReference type="EMBL" id="GIQ84336.1"/>
    </source>
</evidence>
<sequence length="878" mass="97480">EIADLKRIDAFLGIFEMIGRERLGAIQRRFKMAPKQQLDLLEFVYAVISVTHPDLNMQERIGRDKQEMVAVLCELYQEMDPTNDQAVTAEDFTSLMIDMTSVEDSLDNENRFIDPVKPIPLPVVSAVTPSSALIHYVSQLDADMPASRQKSEQIDSIAPDMTALILLPANNGNIYVLSDEFKLRRTLSGGHTSAVATVCRLRGDKTPRPSDEVMRTVAPDASSIFTHQDEAKEFSRDCIVSSGTDSRLTIWECGIRQSQNPMIASFPLSEVILTMSPALGLRYVKDAVSHRNVFLTGDTGGYLSGYALSETARPIQLFSVKAHNTWVSVVYYIPSVPCAVTGSYDGELKLWDLSNLSCRDSFKAHSKSITCLAFNQRLKIIISGSADRTVKLWNPFSFNGEIQCLTSHDGALTGLFCPADTCQYQGLPVPALEALAASPITDLLVSVDASGLIHVWNLHHSAFLMQTLRFTPVESMPSLPIFDDLNSRLSILNRNIYIYNLGSRFRLPRASDYTIQCMVCHPRLPILFVFSASNYQVWNMLSGRCSEIRRDILNCDIVAANVSPNGSLLTVVGGDGSSKVISLYSGREMGHFLICPHDQEKRRDKKKQGALDDDEINDAMGRISNMLEMSEKFSLGDNESLAEKRSKEGRGQHRDEGQVSEASLISFIAMTTGENNQGRIVWSSIQNRLYVYRMGRKNNLIHNGGFNLPDNPIVVVVVPQFNFLVVQTTQQDITIYELRDSHIVANINIPGNEIQGVAVSNHYMCVILASHSVLVFSLQTLDLVACVKLVTKGVEEVSQDFIAQHYSFLDTGCLAISDENGTLMFFDLSGVINYGNYLLDTYAIQMSAQLQSNRSSTYDNVPHLHTGVEPGQVLTVYL</sequence>
<name>A0A9K3CXY0_9EUKA</name>
<evidence type="ECO:0000256" key="3">
    <source>
        <dbReference type="PROSITE-ProRule" id="PRU00221"/>
    </source>
</evidence>
<reference evidence="5 6" key="1">
    <citation type="journal article" date="2018" name="PLoS ONE">
        <title>The draft genome of Kipferlia bialata reveals reductive genome evolution in fornicate parasites.</title>
        <authorList>
            <person name="Tanifuji G."/>
            <person name="Takabayashi S."/>
            <person name="Kume K."/>
            <person name="Takagi M."/>
            <person name="Nakayama T."/>
            <person name="Kamikawa R."/>
            <person name="Inagaki Y."/>
            <person name="Hashimoto T."/>
        </authorList>
    </citation>
    <scope>NUCLEOTIDE SEQUENCE [LARGE SCALE GENOMIC DNA]</scope>
    <source>
        <strain evidence="5">NY0173</strain>
    </source>
</reference>